<dbReference type="SUPFAM" id="SSF50978">
    <property type="entry name" value="WD40 repeat-like"/>
    <property type="match status" value="1"/>
</dbReference>
<keyword evidence="2" id="KW-1185">Reference proteome</keyword>
<dbReference type="Proteomes" id="UP001161017">
    <property type="component" value="Unassembled WGS sequence"/>
</dbReference>
<dbReference type="InterPro" id="IPR036322">
    <property type="entry name" value="WD40_repeat_dom_sf"/>
</dbReference>
<protein>
    <submittedName>
        <fullName evidence="1">Uncharacterized protein</fullName>
    </submittedName>
</protein>
<sequence length="227" mass="25269">MSILASVSLKKVRVWETHMWGQLWEFDLPHMSLSMLFMEEQQLLLMALKNNFLMVWDLMSGNLRDTANWTTDLEGPDAHGYRRPIAAAFNGEACLLAILYRGQDILIWELERDSLHETYCKESGARAPGERRANTAGAIGLMFSLAPSSYLLAASYADGDLVLFDNSEGTLLGTTLANAQTLASSPDGRMLAGGNSSGVIQLFEFETLKLLYRINSDKHGIQELAYR</sequence>
<reference evidence="1" key="1">
    <citation type="journal article" date="2023" name="Genome Biol. Evol.">
        <title>First Whole Genome Sequence and Flow Cytometry Genome Size Data for the Lichen-Forming Fungus Ramalina farinacea (Ascomycota).</title>
        <authorList>
            <person name="Llewellyn T."/>
            <person name="Mian S."/>
            <person name="Hill R."/>
            <person name="Leitch I.J."/>
            <person name="Gaya E."/>
        </authorList>
    </citation>
    <scope>NUCLEOTIDE SEQUENCE</scope>
    <source>
        <strain evidence="1">LIQ254RAFAR</strain>
    </source>
</reference>
<organism evidence="1 2">
    <name type="scientific">Ramalina farinacea</name>
    <dbReference type="NCBI Taxonomy" id="258253"/>
    <lineage>
        <taxon>Eukaryota</taxon>
        <taxon>Fungi</taxon>
        <taxon>Dikarya</taxon>
        <taxon>Ascomycota</taxon>
        <taxon>Pezizomycotina</taxon>
        <taxon>Lecanoromycetes</taxon>
        <taxon>OSLEUM clade</taxon>
        <taxon>Lecanoromycetidae</taxon>
        <taxon>Lecanorales</taxon>
        <taxon>Lecanorineae</taxon>
        <taxon>Ramalinaceae</taxon>
        <taxon>Ramalina</taxon>
    </lineage>
</organism>
<dbReference type="EMBL" id="JAPUFD010000018">
    <property type="protein sequence ID" value="MDI1492164.1"/>
    <property type="molecule type" value="Genomic_DNA"/>
</dbReference>
<comment type="caution">
    <text evidence="1">The sequence shown here is derived from an EMBL/GenBank/DDBJ whole genome shotgun (WGS) entry which is preliminary data.</text>
</comment>
<evidence type="ECO:0000313" key="1">
    <source>
        <dbReference type="EMBL" id="MDI1492164.1"/>
    </source>
</evidence>
<evidence type="ECO:0000313" key="2">
    <source>
        <dbReference type="Proteomes" id="UP001161017"/>
    </source>
</evidence>
<proteinExistence type="predicted"/>
<dbReference type="AlphaFoldDB" id="A0AA43TY54"/>
<name>A0AA43TY54_9LECA</name>
<gene>
    <name evidence="1" type="ORF">OHK93_003376</name>
</gene>
<dbReference type="Gene3D" id="2.130.10.10">
    <property type="entry name" value="YVTN repeat-like/Quinoprotein amine dehydrogenase"/>
    <property type="match status" value="2"/>
</dbReference>
<accession>A0AA43TY54</accession>
<dbReference type="InterPro" id="IPR015943">
    <property type="entry name" value="WD40/YVTN_repeat-like_dom_sf"/>
</dbReference>